<evidence type="ECO:0000256" key="9">
    <source>
        <dbReference type="HAMAP-Rule" id="MF_00097"/>
    </source>
</evidence>
<gene>
    <name evidence="9" type="primary">thiE</name>
    <name evidence="13" type="ORF">EZ437_19990</name>
</gene>
<dbReference type="PANTHER" id="PTHR20857">
    <property type="entry name" value="THIAMINE-PHOSPHATE PYROPHOSPHORYLASE"/>
    <property type="match status" value="1"/>
</dbReference>
<dbReference type="InterPro" id="IPR022998">
    <property type="entry name" value="ThiamineP_synth_TenI"/>
</dbReference>
<protein>
    <recommendedName>
        <fullName evidence="9">Thiamine-phosphate synthase</fullName>
        <shortName evidence="9">TP synthase</shortName>
        <shortName evidence="9">TPS</shortName>
        <ecNumber evidence="9">2.5.1.3</ecNumber>
    </recommendedName>
    <alternativeName>
        <fullName evidence="9">Thiamine-phosphate pyrophosphorylase</fullName>
        <shortName evidence="9">TMP pyrophosphorylase</shortName>
        <shortName evidence="9">TMP-PPase</shortName>
    </alternativeName>
</protein>
<feature type="binding site" evidence="9">
    <location>
        <position position="133"/>
    </location>
    <ligand>
        <name>4-amino-2-methyl-5-(diphosphooxymethyl)pyrimidine</name>
        <dbReference type="ChEBI" id="CHEBI:57841"/>
    </ligand>
</feature>
<dbReference type="Proteomes" id="UP000293347">
    <property type="component" value="Unassembled WGS sequence"/>
</dbReference>
<dbReference type="GO" id="GO:0000287">
    <property type="term" value="F:magnesium ion binding"/>
    <property type="evidence" value="ECO:0007669"/>
    <property type="project" value="UniProtKB-UniRule"/>
</dbReference>
<evidence type="ECO:0000256" key="7">
    <source>
        <dbReference type="ARBA" id="ARBA00047851"/>
    </source>
</evidence>
<keyword evidence="4 9" id="KW-0460">Magnesium</keyword>
<keyword evidence="5 9" id="KW-0784">Thiamine biosynthesis</keyword>
<dbReference type="Gene3D" id="3.20.20.70">
    <property type="entry name" value="Aldolase class I"/>
    <property type="match status" value="1"/>
</dbReference>
<feature type="binding site" evidence="9">
    <location>
        <position position="85"/>
    </location>
    <ligand>
        <name>Mg(2+)</name>
        <dbReference type="ChEBI" id="CHEBI:18420"/>
    </ligand>
</feature>
<dbReference type="CDD" id="cd00564">
    <property type="entry name" value="TMP_TenI"/>
    <property type="match status" value="1"/>
</dbReference>
<comment type="catalytic activity">
    <reaction evidence="7 9 10">
        <text>2-(2-carboxy-4-methylthiazol-5-yl)ethyl phosphate + 4-amino-2-methyl-5-(diphosphooxymethyl)pyrimidine + 2 H(+) = thiamine phosphate + CO2 + diphosphate</text>
        <dbReference type="Rhea" id="RHEA:47848"/>
        <dbReference type="ChEBI" id="CHEBI:15378"/>
        <dbReference type="ChEBI" id="CHEBI:16526"/>
        <dbReference type="ChEBI" id="CHEBI:33019"/>
        <dbReference type="ChEBI" id="CHEBI:37575"/>
        <dbReference type="ChEBI" id="CHEBI:57841"/>
        <dbReference type="ChEBI" id="CHEBI:62890"/>
        <dbReference type="EC" id="2.5.1.3"/>
    </reaction>
</comment>
<feature type="binding site" evidence="9">
    <location>
        <position position="66"/>
    </location>
    <ligand>
        <name>Mg(2+)</name>
        <dbReference type="ChEBI" id="CHEBI:18420"/>
    </ligand>
</feature>
<dbReference type="InterPro" id="IPR013785">
    <property type="entry name" value="Aldolase_TIM"/>
</dbReference>
<accession>A0A4R0NAU8</accession>
<evidence type="ECO:0000256" key="1">
    <source>
        <dbReference type="ARBA" id="ARBA00005165"/>
    </source>
</evidence>
<evidence type="ECO:0000256" key="8">
    <source>
        <dbReference type="ARBA" id="ARBA00047883"/>
    </source>
</evidence>
<keyword evidence="2 9" id="KW-0808">Transferase</keyword>
<evidence type="ECO:0000256" key="10">
    <source>
        <dbReference type="RuleBase" id="RU003826"/>
    </source>
</evidence>
<dbReference type="Pfam" id="PF02581">
    <property type="entry name" value="TMP-TENI"/>
    <property type="match status" value="1"/>
</dbReference>
<comment type="similarity">
    <text evidence="9 10">Belongs to the thiamine-phosphate synthase family.</text>
</comment>
<feature type="domain" description="Thiamine phosphate synthase/TenI" evidence="12">
    <location>
        <begin position="14"/>
        <end position="187"/>
    </location>
</feature>
<feature type="binding site" evidence="9">
    <location>
        <begin position="33"/>
        <end position="37"/>
    </location>
    <ligand>
        <name>4-amino-2-methyl-5-(diphosphooxymethyl)pyrimidine</name>
        <dbReference type="ChEBI" id="CHEBI:57841"/>
    </ligand>
</feature>
<evidence type="ECO:0000259" key="12">
    <source>
        <dbReference type="Pfam" id="PF02581"/>
    </source>
</evidence>
<dbReference type="GO" id="GO:0005737">
    <property type="term" value="C:cytoplasm"/>
    <property type="evidence" value="ECO:0007669"/>
    <property type="project" value="TreeGrafter"/>
</dbReference>
<dbReference type="GO" id="GO:0004789">
    <property type="term" value="F:thiamine-phosphate diphosphorylase activity"/>
    <property type="evidence" value="ECO:0007669"/>
    <property type="project" value="UniProtKB-UniRule"/>
</dbReference>
<dbReference type="GO" id="GO:0009229">
    <property type="term" value="P:thiamine diphosphate biosynthetic process"/>
    <property type="evidence" value="ECO:0007669"/>
    <property type="project" value="UniProtKB-UniRule"/>
</dbReference>
<comment type="function">
    <text evidence="9">Condenses 4-methyl-5-(beta-hydroxyethyl)thiazole monophosphate (THZ-P) and 2-methyl-4-amino-5-hydroxymethyl pyrimidine pyrophosphate (HMP-PP) to form thiamine monophosphate (TMP).</text>
</comment>
<dbReference type="InterPro" id="IPR034291">
    <property type="entry name" value="TMP_synthase"/>
</dbReference>
<dbReference type="EMBL" id="SJSL01000009">
    <property type="protein sequence ID" value="TCC97370.1"/>
    <property type="molecule type" value="Genomic_DNA"/>
</dbReference>
<feature type="binding site" evidence="9">
    <location>
        <position position="65"/>
    </location>
    <ligand>
        <name>4-amino-2-methyl-5-(diphosphooxymethyl)pyrimidine</name>
        <dbReference type="ChEBI" id="CHEBI:57841"/>
    </ligand>
</feature>
<reference evidence="13 14" key="1">
    <citation type="submission" date="2019-02" db="EMBL/GenBank/DDBJ databases">
        <title>Pedobacter sp. RP-1-14 sp. nov., isolated from Arctic soil.</title>
        <authorList>
            <person name="Dahal R.H."/>
        </authorList>
    </citation>
    <scope>NUCLEOTIDE SEQUENCE [LARGE SCALE GENOMIC DNA]</scope>
    <source>
        <strain evidence="13 14">RP-1-14</strain>
    </source>
</reference>
<evidence type="ECO:0000256" key="3">
    <source>
        <dbReference type="ARBA" id="ARBA00022723"/>
    </source>
</evidence>
<feature type="binding site" evidence="9">
    <location>
        <position position="166"/>
    </location>
    <ligand>
        <name>2-[(2R,5Z)-2-carboxy-4-methylthiazol-5(2H)-ylidene]ethyl phosphate</name>
        <dbReference type="ChEBI" id="CHEBI:62899"/>
    </ligand>
</feature>
<keyword evidence="3 9" id="KW-0479">Metal-binding</keyword>
<evidence type="ECO:0000256" key="11">
    <source>
        <dbReference type="RuleBase" id="RU004253"/>
    </source>
</evidence>
<evidence type="ECO:0000313" key="14">
    <source>
        <dbReference type="Proteomes" id="UP000293347"/>
    </source>
</evidence>
<evidence type="ECO:0000256" key="6">
    <source>
        <dbReference type="ARBA" id="ARBA00047334"/>
    </source>
</evidence>
<sequence>MIDKLHYISQKPLKGTQLDAIESVLVAGGKWIQLRVKDQPLPEVLELAIQSRKLCEQYGARLIVNDYPSIAVQAAAHGVHLGLTDMPVAEARFILGPNMIIGGTANTFEHIIHRVAEGADYIGLGPYRFTTTKQNLSPVIGLEGYRSIMEQARHAGFTIPIIAIGGIVAADIPDLIQEGLYGVAVSGSLTNQAATEKMMQAMNANLQIQTNYFNHQNRASIK</sequence>
<evidence type="ECO:0000256" key="2">
    <source>
        <dbReference type="ARBA" id="ARBA00022679"/>
    </source>
</evidence>
<evidence type="ECO:0000313" key="13">
    <source>
        <dbReference type="EMBL" id="TCC97370.1"/>
    </source>
</evidence>
<comment type="cofactor">
    <cofactor evidence="9">
        <name>Mg(2+)</name>
        <dbReference type="ChEBI" id="CHEBI:18420"/>
    </cofactor>
    <text evidence="9">Binds 1 Mg(2+) ion per subunit.</text>
</comment>
<comment type="pathway">
    <text evidence="1 9 11">Cofactor biosynthesis; thiamine diphosphate biosynthesis; thiamine phosphate from 4-amino-2-methyl-5-diphosphomethylpyrimidine and 4-methyl-5-(2-phosphoethyl)-thiazole: step 1/1.</text>
</comment>
<dbReference type="UniPathway" id="UPA00060">
    <property type="reaction ID" value="UER00141"/>
</dbReference>
<dbReference type="PANTHER" id="PTHR20857:SF15">
    <property type="entry name" value="THIAMINE-PHOSPHATE SYNTHASE"/>
    <property type="match status" value="1"/>
</dbReference>
<keyword evidence="14" id="KW-1185">Reference proteome</keyword>
<organism evidence="13 14">
    <name type="scientific">Pedobacter psychroterrae</name>
    <dbReference type="NCBI Taxonomy" id="2530453"/>
    <lineage>
        <taxon>Bacteria</taxon>
        <taxon>Pseudomonadati</taxon>
        <taxon>Bacteroidota</taxon>
        <taxon>Sphingobacteriia</taxon>
        <taxon>Sphingobacteriales</taxon>
        <taxon>Sphingobacteriaceae</taxon>
        <taxon>Pedobacter</taxon>
    </lineage>
</organism>
<dbReference type="RefSeq" id="WP_131597881.1">
    <property type="nucleotide sequence ID" value="NZ_SJSL01000009.1"/>
</dbReference>
<evidence type="ECO:0000256" key="4">
    <source>
        <dbReference type="ARBA" id="ARBA00022842"/>
    </source>
</evidence>
<comment type="catalytic activity">
    <reaction evidence="6 9 10">
        <text>4-methyl-5-(2-phosphooxyethyl)-thiazole + 4-amino-2-methyl-5-(diphosphooxymethyl)pyrimidine + H(+) = thiamine phosphate + diphosphate</text>
        <dbReference type="Rhea" id="RHEA:22328"/>
        <dbReference type="ChEBI" id="CHEBI:15378"/>
        <dbReference type="ChEBI" id="CHEBI:33019"/>
        <dbReference type="ChEBI" id="CHEBI:37575"/>
        <dbReference type="ChEBI" id="CHEBI:57841"/>
        <dbReference type="ChEBI" id="CHEBI:58296"/>
        <dbReference type="EC" id="2.5.1.3"/>
    </reaction>
</comment>
<dbReference type="GO" id="GO:0009228">
    <property type="term" value="P:thiamine biosynthetic process"/>
    <property type="evidence" value="ECO:0007669"/>
    <property type="project" value="UniProtKB-KW"/>
</dbReference>
<comment type="catalytic activity">
    <reaction evidence="8 9 10">
        <text>2-[(2R,5Z)-2-carboxy-4-methylthiazol-5(2H)-ylidene]ethyl phosphate + 4-amino-2-methyl-5-(diphosphooxymethyl)pyrimidine + 2 H(+) = thiamine phosphate + CO2 + diphosphate</text>
        <dbReference type="Rhea" id="RHEA:47844"/>
        <dbReference type="ChEBI" id="CHEBI:15378"/>
        <dbReference type="ChEBI" id="CHEBI:16526"/>
        <dbReference type="ChEBI" id="CHEBI:33019"/>
        <dbReference type="ChEBI" id="CHEBI:37575"/>
        <dbReference type="ChEBI" id="CHEBI:57841"/>
        <dbReference type="ChEBI" id="CHEBI:62899"/>
        <dbReference type="EC" id="2.5.1.3"/>
    </reaction>
</comment>
<name>A0A4R0NAU8_9SPHI</name>
<dbReference type="NCBIfam" id="NF000736">
    <property type="entry name" value="PRK00043.2-3"/>
    <property type="match status" value="1"/>
</dbReference>
<dbReference type="SUPFAM" id="SSF51391">
    <property type="entry name" value="Thiamin phosphate synthase"/>
    <property type="match status" value="1"/>
</dbReference>
<dbReference type="AlphaFoldDB" id="A0A4R0NAU8"/>
<dbReference type="InterPro" id="IPR036206">
    <property type="entry name" value="ThiamineP_synth_sf"/>
</dbReference>
<evidence type="ECO:0000256" key="5">
    <source>
        <dbReference type="ARBA" id="ARBA00022977"/>
    </source>
</evidence>
<dbReference type="HAMAP" id="MF_00097">
    <property type="entry name" value="TMP_synthase"/>
    <property type="match status" value="1"/>
</dbReference>
<comment type="caution">
    <text evidence="13">The sequence shown here is derived from an EMBL/GenBank/DDBJ whole genome shotgun (WGS) entry which is preliminary data.</text>
</comment>
<dbReference type="NCBIfam" id="TIGR00693">
    <property type="entry name" value="thiE"/>
    <property type="match status" value="1"/>
</dbReference>
<comment type="caution">
    <text evidence="9">Lacks conserved residue(s) required for the propagation of feature annotation.</text>
</comment>
<dbReference type="OrthoDB" id="9812206at2"/>
<feature type="binding site" evidence="9">
    <location>
        <position position="104"/>
    </location>
    <ligand>
        <name>4-amino-2-methyl-5-(diphosphooxymethyl)pyrimidine</name>
        <dbReference type="ChEBI" id="CHEBI:57841"/>
    </ligand>
</feature>
<proteinExistence type="inferred from homology"/>
<dbReference type="EC" id="2.5.1.3" evidence="9"/>
<feature type="binding site" evidence="9">
    <location>
        <begin position="130"/>
        <end position="132"/>
    </location>
    <ligand>
        <name>2-[(2R,5Z)-2-carboxy-4-methylthiazol-5(2H)-ylidene]ethyl phosphate</name>
        <dbReference type="ChEBI" id="CHEBI:62899"/>
    </ligand>
</feature>